<evidence type="ECO:0000256" key="9">
    <source>
        <dbReference type="ARBA" id="ARBA00022837"/>
    </source>
</evidence>
<evidence type="ECO:0000256" key="8">
    <source>
        <dbReference type="ARBA" id="ARBA00022824"/>
    </source>
</evidence>
<evidence type="ECO:0000256" key="16">
    <source>
        <dbReference type="SAM" id="SignalP"/>
    </source>
</evidence>
<dbReference type="GO" id="GO:0006816">
    <property type="term" value="P:calcium ion transport"/>
    <property type="evidence" value="ECO:0007669"/>
    <property type="project" value="UniProtKB-KW"/>
</dbReference>
<organism evidence="17 18">
    <name type="scientific">Imshaugia aleurites</name>
    <dbReference type="NCBI Taxonomy" id="172621"/>
    <lineage>
        <taxon>Eukaryota</taxon>
        <taxon>Fungi</taxon>
        <taxon>Dikarya</taxon>
        <taxon>Ascomycota</taxon>
        <taxon>Pezizomycotina</taxon>
        <taxon>Lecanoromycetes</taxon>
        <taxon>OSLEUM clade</taxon>
        <taxon>Lecanoromycetidae</taxon>
        <taxon>Lecanorales</taxon>
        <taxon>Lecanorineae</taxon>
        <taxon>Parmeliaceae</taxon>
        <taxon>Imshaugia</taxon>
    </lineage>
</organism>
<dbReference type="InterPro" id="IPR009567">
    <property type="entry name" value="SARAF"/>
</dbReference>
<evidence type="ECO:0000256" key="5">
    <source>
        <dbReference type="ARBA" id="ARBA00022568"/>
    </source>
</evidence>
<keyword evidence="6 15" id="KW-0812">Transmembrane</keyword>
<sequence>MQFSNYVYLLVLAFTTASTAARKSPESILLSNVKTLTLRKDLKTSHNRVPAVPQLKCIGGTAKGLYEIDVLRCKNAGSSYGDEDVQWTCTASLPSEFKLGSTDVICEGFSSSEDPYVLKGSCGVEYRLMLTDSGEDKYGKKGNDMWDGYDGRSKQGDWAAVIFWFIFIAVVAWIVYAAFFGGNPGRRRPGAAPNQWFGGGGGGGNDDPPPPYEYSPSPKPKVTSSRAPRAAPAQAQGGWRPGFWSGALGGAAAGYAAGNRGQNQQPRNQSTWNFNGVNGRGNGEGSSSFAGAGAGGMRSNEGSSSSSNSGYGSGRYNSSGFGATSKR</sequence>
<feature type="compositionally biased region" description="Low complexity" evidence="14">
    <location>
        <begin position="285"/>
        <end position="320"/>
    </location>
</feature>
<keyword evidence="10 15" id="KW-1133">Transmembrane helix</keyword>
<comment type="subcellular location">
    <subcellularLocation>
        <location evidence="1">Endoplasmic reticulum membrane</location>
        <topology evidence="1">Single-pass type I membrane protein</topology>
    </subcellularLocation>
</comment>
<feature type="compositionally biased region" description="Pro residues" evidence="14">
    <location>
        <begin position="207"/>
        <end position="219"/>
    </location>
</feature>
<dbReference type="Proteomes" id="UP000664534">
    <property type="component" value="Unassembled WGS sequence"/>
</dbReference>
<feature type="region of interest" description="Disordered" evidence="14">
    <location>
        <begin position="191"/>
        <end position="240"/>
    </location>
</feature>
<keyword evidence="12 15" id="KW-0472">Membrane</keyword>
<comment type="caution">
    <text evidence="17">The sequence shown here is derived from an EMBL/GenBank/DDBJ whole genome shotgun (WGS) entry which is preliminary data.</text>
</comment>
<keyword evidence="7 16" id="KW-0732">Signal</keyword>
<keyword evidence="18" id="KW-1185">Reference proteome</keyword>
<evidence type="ECO:0000256" key="7">
    <source>
        <dbReference type="ARBA" id="ARBA00022729"/>
    </source>
</evidence>
<keyword evidence="9" id="KW-0106">Calcium</keyword>
<dbReference type="GO" id="GO:0005789">
    <property type="term" value="C:endoplasmic reticulum membrane"/>
    <property type="evidence" value="ECO:0007669"/>
    <property type="project" value="UniProtKB-SubCell"/>
</dbReference>
<evidence type="ECO:0000256" key="13">
    <source>
        <dbReference type="ARBA" id="ARBA00031116"/>
    </source>
</evidence>
<gene>
    <name evidence="17" type="ORF">IMSHALPRED_000228</name>
</gene>
<accession>A0A8H3EG26</accession>
<protein>
    <recommendedName>
        <fullName evidence="3">Store-operated calcium entry-associated regulatory factor</fullName>
    </recommendedName>
    <alternativeName>
        <fullName evidence="13">Transmembrane protein 66</fullName>
    </alternativeName>
</protein>
<keyword evidence="8" id="KW-0256">Endoplasmic reticulum</keyword>
<feature type="signal peptide" evidence="16">
    <location>
        <begin position="1"/>
        <end position="21"/>
    </location>
</feature>
<dbReference type="GO" id="GO:2001256">
    <property type="term" value="P:regulation of store-operated calcium entry"/>
    <property type="evidence" value="ECO:0007669"/>
    <property type="project" value="InterPro"/>
</dbReference>
<evidence type="ECO:0000256" key="1">
    <source>
        <dbReference type="ARBA" id="ARBA00004115"/>
    </source>
</evidence>
<keyword evidence="4" id="KW-0813">Transport</keyword>
<feature type="compositionally biased region" description="Low complexity" evidence="14">
    <location>
        <begin position="256"/>
        <end position="269"/>
    </location>
</feature>
<evidence type="ECO:0000256" key="11">
    <source>
        <dbReference type="ARBA" id="ARBA00023065"/>
    </source>
</evidence>
<feature type="region of interest" description="Disordered" evidence="14">
    <location>
        <begin position="256"/>
        <end position="327"/>
    </location>
</feature>
<evidence type="ECO:0000313" key="18">
    <source>
        <dbReference type="Proteomes" id="UP000664534"/>
    </source>
</evidence>
<evidence type="ECO:0000256" key="12">
    <source>
        <dbReference type="ARBA" id="ARBA00023136"/>
    </source>
</evidence>
<feature type="transmembrane region" description="Helical" evidence="15">
    <location>
        <begin position="158"/>
        <end position="179"/>
    </location>
</feature>
<keyword evidence="5" id="KW-0109">Calcium transport</keyword>
<comment type="similarity">
    <text evidence="2">Belongs to the SARAF family.</text>
</comment>
<name>A0A8H3EG26_9LECA</name>
<dbReference type="EMBL" id="CAJPDT010000001">
    <property type="protein sequence ID" value="CAF9904980.1"/>
    <property type="molecule type" value="Genomic_DNA"/>
</dbReference>
<evidence type="ECO:0000313" key="17">
    <source>
        <dbReference type="EMBL" id="CAF9904980.1"/>
    </source>
</evidence>
<dbReference type="PANTHER" id="PTHR15929:SF0">
    <property type="entry name" value="STORE-OPERATED CALCIUM ENTRY-ASSOCIATED REGULATORY FACTOR"/>
    <property type="match status" value="1"/>
</dbReference>
<evidence type="ECO:0000256" key="3">
    <source>
        <dbReference type="ARBA" id="ARBA00016584"/>
    </source>
</evidence>
<proteinExistence type="inferred from homology"/>
<dbReference type="OrthoDB" id="20303at2759"/>
<keyword evidence="11" id="KW-0406">Ion transport</keyword>
<evidence type="ECO:0000256" key="2">
    <source>
        <dbReference type="ARBA" id="ARBA00006833"/>
    </source>
</evidence>
<evidence type="ECO:0000256" key="6">
    <source>
        <dbReference type="ARBA" id="ARBA00022692"/>
    </source>
</evidence>
<feature type="chain" id="PRO_5034034053" description="Store-operated calcium entry-associated regulatory factor" evidence="16">
    <location>
        <begin position="22"/>
        <end position="327"/>
    </location>
</feature>
<dbReference type="AlphaFoldDB" id="A0A8H3EG26"/>
<feature type="compositionally biased region" description="Low complexity" evidence="14">
    <location>
        <begin position="220"/>
        <end position="238"/>
    </location>
</feature>
<evidence type="ECO:0000256" key="4">
    <source>
        <dbReference type="ARBA" id="ARBA00022448"/>
    </source>
</evidence>
<dbReference type="Pfam" id="PF06682">
    <property type="entry name" value="SARAF"/>
    <property type="match status" value="1"/>
</dbReference>
<reference evidence="17" key="1">
    <citation type="submission" date="2021-03" db="EMBL/GenBank/DDBJ databases">
        <authorList>
            <person name="Tagirdzhanova G."/>
        </authorList>
    </citation>
    <scope>NUCLEOTIDE SEQUENCE</scope>
</reference>
<evidence type="ECO:0000256" key="14">
    <source>
        <dbReference type="SAM" id="MobiDB-lite"/>
    </source>
</evidence>
<evidence type="ECO:0000256" key="15">
    <source>
        <dbReference type="SAM" id="Phobius"/>
    </source>
</evidence>
<evidence type="ECO:0000256" key="10">
    <source>
        <dbReference type="ARBA" id="ARBA00022989"/>
    </source>
</evidence>
<dbReference type="PANTHER" id="PTHR15929">
    <property type="entry name" value="STORE-OPERATED CALCIUM ENTRY-ASSOCIATED REGULATORY FACTOR"/>
    <property type="match status" value="1"/>
</dbReference>